<dbReference type="SUPFAM" id="SSF82607">
    <property type="entry name" value="YbaB-like"/>
    <property type="match status" value="1"/>
</dbReference>
<dbReference type="RefSeq" id="WP_100130164.1">
    <property type="nucleotide sequence ID" value="NZ_CADDYJ010000001.1"/>
</dbReference>
<keyword evidence="1 2" id="KW-0238">DNA-binding</keyword>
<dbReference type="PANTHER" id="PTHR33449:SF1">
    <property type="entry name" value="NUCLEOID-ASSOCIATED PROTEIN YBAB"/>
    <property type="match status" value="1"/>
</dbReference>
<sequence length="107" mass="11917">MREMMSMMKKAKEMQEKMQKIQVEVANLQDTGAAGGDLVNITLNGRNIITAIQIDPSLLKPEEAEILEDLIITAYNEARTKIEIAIEEKTKSITAGLPLPSNFKLPF</sequence>
<keyword evidence="2" id="KW-0963">Cytoplasm</keyword>
<dbReference type="GO" id="GO:0043590">
    <property type="term" value="C:bacterial nucleoid"/>
    <property type="evidence" value="ECO:0007669"/>
    <property type="project" value="UniProtKB-UniRule"/>
</dbReference>
<comment type="subcellular location">
    <subcellularLocation>
        <location evidence="2">Cytoplasm</location>
        <location evidence="2">Nucleoid</location>
    </subcellularLocation>
</comment>
<dbReference type="GO" id="GO:0003677">
    <property type="term" value="F:DNA binding"/>
    <property type="evidence" value="ECO:0007669"/>
    <property type="project" value="UniProtKB-UniRule"/>
</dbReference>
<evidence type="ECO:0000256" key="1">
    <source>
        <dbReference type="ARBA" id="ARBA00023125"/>
    </source>
</evidence>
<feature type="coiled-coil region" evidence="3">
    <location>
        <begin position="4"/>
        <end position="31"/>
    </location>
</feature>
<dbReference type="GO" id="GO:0005829">
    <property type="term" value="C:cytosol"/>
    <property type="evidence" value="ECO:0007669"/>
    <property type="project" value="TreeGrafter"/>
</dbReference>
<evidence type="ECO:0000313" key="5">
    <source>
        <dbReference type="Proteomes" id="UP000230791"/>
    </source>
</evidence>
<comment type="function">
    <text evidence="2">Binds to DNA and alters its conformation. May be involved in regulation of gene expression, nucleoid organization and DNA protection.</text>
</comment>
<dbReference type="NCBIfam" id="TIGR00103">
    <property type="entry name" value="DNA_YbaB_EbfC"/>
    <property type="match status" value="1"/>
</dbReference>
<reference evidence="4 5" key="1">
    <citation type="submission" date="2017-06" db="EMBL/GenBank/DDBJ databases">
        <title>Draft genome of Bartonella tribocorum C635.</title>
        <authorList>
            <person name="Hadjadj L."/>
            <person name="Jiyipong T."/>
            <person name="Diene S.M."/>
            <person name="Morand S."/>
            <person name="Rolain J.-M."/>
        </authorList>
    </citation>
    <scope>NUCLEOTIDE SEQUENCE [LARGE SCALE GENOMIC DNA]</scope>
    <source>
        <strain evidence="4 5">C635</strain>
    </source>
</reference>
<evidence type="ECO:0000313" key="4">
    <source>
        <dbReference type="EMBL" id="PIT70793.1"/>
    </source>
</evidence>
<comment type="caution">
    <text evidence="4">The sequence shown here is derived from an EMBL/GenBank/DDBJ whole genome shotgun (WGS) entry which is preliminary data.</text>
</comment>
<comment type="similarity">
    <text evidence="2">Belongs to the YbaB/EbfC family.</text>
</comment>
<dbReference type="InterPro" id="IPR004401">
    <property type="entry name" value="YbaB/EbfC"/>
</dbReference>
<protein>
    <recommendedName>
        <fullName evidence="2">Nucleoid-associated protein CEV08_02230</fullName>
    </recommendedName>
</protein>
<comment type="subunit">
    <text evidence="2">Homodimer.</text>
</comment>
<gene>
    <name evidence="4" type="ORF">CEV08_02230</name>
</gene>
<dbReference type="EMBL" id="NJPP01000003">
    <property type="protein sequence ID" value="PIT70793.1"/>
    <property type="molecule type" value="Genomic_DNA"/>
</dbReference>
<dbReference type="PANTHER" id="PTHR33449">
    <property type="entry name" value="NUCLEOID-ASSOCIATED PROTEIN YBAB"/>
    <property type="match status" value="1"/>
</dbReference>
<dbReference type="AlphaFoldDB" id="A0A2M6UX72"/>
<organism evidence="4 5">
    <name type="scientific">Bartonella tribocorum</name>
    <dbReference type="NCBI Taxonomy" id="85701"/>
    <lineage>
        <taxon>Bacteria</taxon>
        <taxon>Pseudomonadati</taxon>
        <taxon>Pseudomonadota</taxon>
        <taxon>Alphaproteobacteria</taxon>
        <taxon>Hyphomicrobiales</taxon>
        <taxon>Bartonellaceae</taxon>
        <taxon>Bartonella</taxon>
    </lineage>
</organism>
<dbReference type="Proteomes" id="UP000230791">
    <property type="component" value="Unassembled WGS sequence"/>
</dbReference>
<evidence type="ECO:0000256" key="2">
    <source>
        <dbReference type="HAMAP-Rule" id="MF_00274"/>
    </source>
</evidence>
<dbReference type="PIRSF" id="PIRSF004555">
    <property type="entry name" value="UCP004555"/>
    <property type="match status" value="1"/>
</dbReference>
<accession>A0A2M6UX72</accession>
<keyword evidence="3" id="KW-0175">Coiled coil</keyword>
<dbReference type="HAMAP" id="MF_00274">
    <property type="entry name" value="DNA_YbaB_EbfC"/>
    <property type="match status" value="1"/>
</dbReference>
<dbReference type="OrthoDB" id="9803080at2"/>
<dbReference type="Gene3D" id="3.30.1310.10">
    <property type="entry name" value="Nucleoid-associated protein YbaB-like domain"/>
    <property type="match status" value="1"/>
</dbReference>
<dbReference type="InterPro" id="IPR036894">
    <property type="entry name" value="YbaB-like_sf"/>
</dbReference>
<evidence type="ECO:0000256" key="3">
    <source>
        <dbReference type="SAM" id="Coils"/>
    </source>
</evidence>
<dbReference type="Pfam" id="PF02575">
    <property type="entry name" value="YbaB_DNA_bd"/>
    <property type="match status" value="1"/>
</dbReference>
<proteinExistence type="inferred from homology"/>
<name>A0A2M6UX72_9HYPH</name>